<evidence type="ECO:0000313" key="1">
    <source>
        <dbReference type="EMBL" id="CEF03603.1"/>
    </source>
</evidence>
<dbReference type="Proteomes" id="UP000345266">
    <property type="component" value="Unassembled WGS sequence"/>
</dbReference>
<accession>A0A564V6K1</accession>
<dbReference type="Proteomes" id="UP000494270">
    <property type="component" value="Unassembled WGS sequence"/>
</dbReference>
<reference evidence="1 5" key="1">
    <citation type="submission" date="2014-09" db="EMBL/GenBank/DDBJ databases">
        <authorList>
            <person name="Bertelli C."/>
        </authorList>
    </citation>
    <scope>NUCLEOTIDE SEQUENCE [LARGE SCALE GENOMIC DNA]</scope>
    <source>
        <strain evidence="1 5">BIC1401111250</strain>
    </source>
</reference>
<evidence type="ECO:0000313" key="8">
    <source>
        <dbReference type="Proteomes" id="UP000494270"/>
    </source>
</evidence>
<sequence length="45" mass="5326">MRRFEEIVKPQNKAIFTYRPMRVLPPHGMFAAPWANYRPMGSTTM</sequence>
<keyword evidence="5" id="KW-1185">Reference proteome</keyword>
<dbReference type="EMBL" id="CABWKE010000033">
    <property type="protein sequence ID" value="VWQ29075.1"/>
    <property type="molecule type" value="Genomic_DNA"/>
</dbReference>
<evidence type="ECO:0000313" key="7">
    <source>
        <dbReference type="Proteomes" id="UP000494179"/>
    </source>
</evidence>
<dbReference type="Proteomes" id="UP000494179">
    <property type="component" value="Unassembled WGS sequence"/>
</dbReference>
<evidence type="ECO:0000313" key="5">
    <source>
        <dbReference type="Proteomes" id="UP000043107"/>
    </source>
</evidence>
<dbReference type="AlphaFoldDB" id="A0A564V6K1"/>
<dbReference type="EMBL" id="CABWKI010000002">
    <property type="protein sequence ID" value="VWQ33670.1"/>
    <property type="molecule type" value="Genomic_DNA"/>
</dbReference>
<evidence type="ECO:0000313" key="3">
    <source>
        <dbReference type="EMBL" id="VWQ29075.1"/>
    </source>
</evidence>
<organism evidence="2 6">
    <name type="scientific">Bifidobacterium longum subsp. infantis</name>
    <dbReference type="NCBI Taxonomy" id="1682"/>
    <lineage>
        <taxon>Bacteria</taxon>
        <taxon>Bacillati</taxon>
        <taxon>Actinomycetota</taxon>
        <taxon>Actinomycetes</taxon>
        <taxon>Bifidobacteriales</taxon>
        <taxon>Bifidobacteriaceae</taxon>
        <taxon>Bifidobacterium</taxon>
    </lineage>
</organism>
<reference evidence="2 6" key="2">
    <citation type="submission" date="2019-07" db="EMBL/GenBank/DDBJ databases">
        <authorList>
            <person name="Hibberd C M."/>
            <person name="Gehrig L. J."/>
            <person name="Chang H.-W."/>
            <person name="Venkatesh S."/>
        </authorList>
    </citation>
    <scope>NUCLEOTIDE SEQUENCE [LARGE SCALE GENOMIC DNA]</scope>
    <source>
        <strain evidence="2">Bifidobacterium_longum_subsp_infantis_JG_Bg463</strain>
    </source>
</reference>
<name>A0A564V6K1_BIFLI</name>
<proteinExistence type="predicted"/>
<dbReference type="Proteomes" id="UP000043107">
    <property type="component" value="Unassembled WGS sequence"/>
</dbReference>
<gene>
    <name evidence="4" type="ORF">BIFLH664_00484</name>
    <name evidence="3" type="ORF">BIFLH665_02190</name>
    <name evidence="1" type="ORF">BLIC_c01800</name>
    <name evidence="2" type="ORF">BLJG463_01933</name>
</gene>
<protein>
    <submittedName>
        <fullName evidence="2">Uncharacterized protein</fullName>
    </submittedName>
</protein>
<evidence type="ECO:0000313" key="6">
    <source>
        <dbReference type="Proteomes" id="UP000345266"/>
    </source>
</evidence>
<dbReference type="EMBL" id="CABHNT010000046">
    <property type="protein sequence ID" value="VUX36628.1"/>
    <property type="molecule type" value="Genomic_DNA"/>
</dbReference>
<reference evidence="7 8" key="3">
    <citation type="submission" date="2019-10" db="EMBL/GenBank/DDBJ databases">
        <authorList>
            <consortium name="Melissa Lawson"/>
            <person name="O'neill I."/>
        </authorList>
    </citation>
    <scope>NUCLEOTIDE SEQUENCE [LARGE SCALE GENOMIC DNA]</scope>
    <source>
        <strain evidence="4">LH_664</strain>
        <strain evidence="3">LH_665</strain>
    </source>
</reference>
<evidence type="ECO:0000313" key="2">
    <source>
        <dbReference type="EMBL" id="VUX36628.1"/>
    </source>
</evidence>
<evidence type="ECO:0000313" key="4">
    <source>
        <dbReference type="EMBL" id="VWQ33670.1"/>
    </source>
</evidence>
<dbReference type="EMBL" id="CCWP01000038">
    <property type="protein sequence ID" value="CEF03603.1"/>
    <property type="molecule type" value="Genomic_DNA"/>
</dbReference>